<evidence type="ECO:0000256" key="5">
    <source>
        <dbReference type="SAM" id="SignalP"/>
    </source>
</evidence>
<reference evidence="7 8" key="1">
    <citation type="submission" date="2023-11" db="EMBL/GenBank/DDBJ databases">
        <title>MicrobeMod: A computational toolkit for identifying prokaryotic methylation and restriction-modification with nanopore sequencing.</title>
        <authorList>
            <person name="Crits-Christoph A."/>
            <person name="Kang S.C."/>
            <person name="Lee H."/>
            <person name="Ostrov N."/>
        </authorList>
    </citation>
    <scope>NUCLEOTIDE SEQUENCE [LARGE SCALE GENOMIC DNA]</scope>
    <source>
        <strain evidence="7 8">DSMZ 16071</strain>
    </source>
</reference>
<sequence length="168" mass="18864">MNKSLPQYIVILATSFWLFACSSAPERTQSTQPQQGYKSIRPAPDKGENIALMAQSMIGKRYLYGGSSPQQGFDCSGLVYFTHTQVGDYVPRTSRDQLYASRKITLNELQPGDLLFYRINGKPSHVGIYIGDKKFVHAPSSGKTVSITTMDNPYFKPRLIRAGRLYKE</sequence>
<evidence type="ECO:0000313" key="8">
    <source>
        <dbReference type="Proteomes" id="UP001324185"/>
    </source>
</evidence>
<dbReference type="InterPro" id="IPR038765">
    <property type="entry name" value="Papain-like_cys_pep_sf"/>
</dbReference>
<dbReference type="InterPro" id="IPR051202">
    <property type="entry name" value="Peptidase_C40"/>
</dbReference>
<name>A0ABZ0X1J2_9GAMM</name>
<dbReference type="InterPro" id="IPR000064">
    <property type="entry name" value="NLP_P60_dom"/>
</dbReference>
<feature type="signal peptide" evidence="5">
    <location>
        <begin position="1"/>
        <end position="20"/>
    </location>
</feature>
<keyword evidence="8" id="KW-1185">Reference proteome</keyword>
<evidence type="ECO:0000259" key="6">
    <source>
        <dbReference type="PROSITE" id="PS51935"/>
    </source>
</evidence>
<keyword evidence="2" id="KW-0645">Protease</keyword>
<keyword evidence="5" id="KW-0732">Signal</keyword>
<feature type="chain" id="PRO_5045820232" evidence="5">
    <location>
        <begin position="21"/>
        <end position="168"/>
    </location>
</feature>
<organism evidence="7 8">
    <name type="scientific">Kangiella aquimarina</name>
    <dbReference type="NCBI Taxonomy" id="261965"/>
    <lineage>
        <taxon>Bacteria</taxon>
        <taxon>Pseudomonadati</taxon>
        <taxon>Pseudomonadota</taxon>
        <taxon>Gammaproteobacteria</taxon>
        <taxon>Kangiellales</taxon>
        <taxon>Kangiellaceae</taxon>
        <taxon>Kangiella</taxon>
    </lineage>
</organism>
<accession>A0ABZ0X1J2</accession>
<feature type="domain" description="NlpC/P60" evidence="6">
    <location>
        <begin position="44"/>
        <end position="166"/>
    </location>
</feature>
<proteinExistence type="inferred from homology"/>
<keyword evidence="3" id="KW-0378">Hydrolase</keyword>
<dbReference type="PROSITE" id="PS51257">
    <property type="entry name" value="PROKAR_LIPOPROTEIN"/>
    <property type="match status" value="1"/>
</dbReference>
<dbReference type="RefSeq" id="WP_018624634.1">
    <property type="nucleotide sequence ID" value="NZ_CP140158.1"/>
</dbReference>
<evidence type="ECO:0000313" key="7">
    <source>
        <dbReference type="EMBL" id="WQG84177.1"/>
    </source>
</evidence>
<dbReference type="Pfam" id="PF00877">
    <property type="entry name" value="NLPC_P60"/>
    <property type="match status" value="1"/>
</dbReference>
<dbReference type="EMBL" id="CP140158">
    <property type="protein sequence ID" value="WQG84177.1"/>
    <property type="molecule type" value="Genomic_DNA"/>
</dbReference>
<dbReference type="Proteomes" id="UP001324185">
    <property type="component" value="Chromosome"/>
</dbReference>
<gene>
    <name evidence="7" type="ORF">SR900_06775</name>
</gene>
<dbReference type="PROSITE" id="PS51935">
    <property type="entry name" value="NLPC_P60"/>
    <property type="match status" value="1"/>
</dbReference>
<protein>
    <submittedName>
        <fullName evidence="7">C40 family peptidase</fullName>
    </submittedName>
</protein>
<keyword evidence="4" id="KW-0788">Thiol protease</keyword>
<evidence type="ECO:0000256" key="2">
    <source>
        <dbReference type="ARBA" id="ARBA00022670"/>
    </source>
</evidence>
<dbReference type="PANTHER" id="PTHR47053">
    <property type="entry name" value="MUREIN DD-ENDOPEPTIDASE MEPH-RELATED"/>
    <property type="match status" value="1"/>
</dbReference>
<comment type="similarity">
    <text evidence="1">Belongs to the peptidase C40 family.</text>
</comment>
<evidence type="ECO:0000256" key="4">
    <source>
        <dbReference type="ARBA" id="ARBA00022807"/>
    </source>
</evidence>
<dbReference type="Gene3D" id="3.90.1720.10">
    <property type="entry name" value="endopeptidase domain like (from Nostoc punctiforme)"/>
    <property type="match status" value="1"/>
</dbReference>
<dbReference type="PANTHER" id="PTHR47053:SF1">
    <property type="entry name" value="MUREIN DD-ENDOPEPTIDASE MEPH-RELATED"/>
    <property type="match status" value="1"/>
</dbReference>
<evidence type="ECO:0000256" key="3">
    <source>
        <dbReference type="ARBA" id="ARBA00022801"/>
    </source>
</evidence>
<evidence type="ECO:0000256" key="1">
    <source>
        <dbReference type="ARBA" id="ARBA00007074"/>
    </source>
</evidence>
<dbReference type="SUPFAM" id="SSF54001">
    <property type="entry name" value="Cysteine proteinases"/>
    <property type="match status" value="1"/>
</dbReference>